<evidence type="ECO:0000313" key="2">
    <source>
        <dbReference type="Proteomes" id="UP001218218"/>
    </source>
</evidence>
<keyword evidence="2" id="KW-1185">Reference proteome</keyword>
<evidence type="ECO:0000313" key="1">
    <source>
        <dbReference type="EMBL" id="KAJ7302254.1"/>
    </source>
</evidence>
<sequence length="158" mass="17646">MNGQFVRLTPAPEMELHENGKPFAQFDPKTVYLVEGADPIVLGRASSRDTKRINDPDNGYLKIPTGQTALGREHALLCLRSSKLYIAMKERDGMIMDAMSAHPRFCSEYYPVLNGSRVRLGVNGAPSVNFLVDVVFEISDSDRWSASTDKQFIKQLPL</sequence>
<accession>A0AAD7E7U4</accession>
<protein>
    <submittedName>
        <fullName evidence="1">Uncharacterized protein</fullName>
    </submittedName>
</protein>
<organism evidence="1 2">
    <name type="scientific">Mycena albidolilacea</name>
    <dbReference type="NCBI Taxonomy" id="1033008"/>
    <lineage>
        <taxon>Eukaryota</taxon>
        <taxon>Fungi</taxon>
        <taxon>Dikarya</taxon>
        <taxon>Basidiomycota</taxon>
        <taxon>Agaricomycotina</taxon>
        <taxon>Agaricomycetes</taxon>
        <taxon>Agaricomycetidae</taxon>
        <taxon>Agaricales</taxon>
        <taxon>Marasmiineae</taxon>
        <taxon>Mycenaceae</taxon>
        <taxon>Mycena</taxon>
    </lineage>
</organism>
<proteinExistence type="predicted"/>
<comment type="caution">
    <text evidence="1">The sequence shown here is derived from an EMBL/GenBank/DDBJ whole genome shotgun (WGS) entry which is preliminary data.</text>
</comment>
<dbReference type="AlphaFoldDB" id="A0AAD7E7U4"/>
<dbReference type="Proteomes" id="UP001218218">
    <property type="component" value="Unassembled WGS sequence"/>
</dbReference>
<reference evidence="1" key="1">
    <citation type="submission" date="2023-03" db="EMBL/GenBank/DDBJ databases">
        <title>Massive genome expansion in bonnet fungi (Mycena s.s.) driven by repeated elements and novel gene families across ecological guilds.</title>
        <authorList>
            <consortium name="Lawrence Berkeley National Laboratory"/>
            <person name="Harder C.B."/>
            <person name="Miyauchi S."/>
            <person name="Viragh M."/>
            <person name="Kuo A."/>
            <person name="Thoen E."/>
            <person name="Andreopoulos B."/>
            <person name="Lu D."/>
            <person name="Skrede I."/>
            <person name="Drula E."/>
            <person name="Henrissat B."/>
            <person name="Morin E."/>
            <person name="Kohler A."/>
            <person name="Barry K."/>
            <person name="LaButti K."/>
            <person name="Morin E."/>
            <person name="Salamov A."/>
            <person name="Lipzen A."/>
            <person name="Mereny Z."/>
            <person name="Hegedus B."/>
            <person name="Baldrian P."/>
            <person name="Stursova M."/>
            <person name="Weitz H."/>
            <person name="Taylor A."/>
            <person name="Grigoriev I.V."/>
            <person name="Nagy L.G."/>
            <person name="Martin F."/>
            <person name="Kauserud H."/>
        </authorList>
    </citation>
    <scope>NUCLEOTIDE SEQUENCE</scope>
    <source>
        <strain evidence="1">CBHHK002</strain>
    </source>
</reference>
<dbReference type="EMBL" id="JARIHO010000118">
    <property type="protein sequence ID" value="KAJ7302254.1"/>
    <property type="molecule type" value="Genomic_DNA"/>
</dbReference>
<gene>
    <name evidence="1" type="ORF">DFH08DRAFT_1089867</name>
</gene>
<name>A0AAD7E7U4_9AGAR</name>